<evidence type="ECO:0000313" key="3">
    <source>
        <dbReference type="Proteomes" id="UP000335636"/>
    </source>
</evidence>
<dbReference type="EMBL" id="CABDUW010000032">
    <property type="protein sequence ID" value="VTJ53750.1"/>
    <property type="molecule type" value="Genomic_DNA"/>
</dbReference>
<comment type="caution">
    <text evidence="2">The sequence shown here is derived from an EMBL/GenBank/DDBJ whole genome shotgun (WGS) entry which is preliminary data.</text>
</comment>
<sequence length="133" mass="14042">MRSLLDPEAAHDWGGGCRRLNREPSEGALGLSCQRQRLDPSTQGGRLLAHIHLQVHCEARGGSGKGGVTEWRLEEDGLIRPAHDDGVATPDICRASEGPAEPPHGESLLTTATASRSLHTKAGVAPKTRLGGT</sequence>
<dbReference type="AlphaFoldDB" id="A0A5E4A9R2"/>
<dbReference type="Proteomes" id="UP000335636">
    <property type="component" value="Unassembled WGS sequence"/>
</dbReference>
<keyword evidence="3" id="KW-1185">Reference proteome</keyword>
<evidence type="ECO:0000313" key="2">
    <source>
        <dbReference type="EMBL" id="VTJ53750.1"/>
    </source>
</evidence>
<evidence type="ECO:0000256" key="1">
    <source>
        <dbReference type="SAM" id="MobiDB-lite"/>
    </source>
</evidence>
<name>A0A5E4A9R2_MARMO</name>
<feature type="region of interest" description="Disordered" evidence="1">
    <location>
        <begin position="81"/>
        <end position="133"/>
    </location>
</feature>
<proteinExistence type="predicted"/>
<accession>A0A5E4A9R2</accession>
<gene>
    <name evidence="2" type="ORF">MONAX_5E036597</name>
</gene>
<feature type="compositionally biased region" description="Polar residues" evidence="1">
    <location>
        <begin position="108"/>
        <end position="117"/>
    </location>
</feature>
<reference evidence="2" key="1">
    <citation type="submission" date="2019-04" db="EMBL/GenBank/DDBJ databases">
        <authorList>
            <person name="Alioto T."/>
            <person name="Alioto T."/>
        </authorList>
    </citation>
    <scope>NUCLEOTIDE SEQUENCE [LARGE SCALE GENOMIC DNA]</scope>
</reference>
<protein>
    <submittedName>
        <fullName evidence="2">Uncharacterized protein</fullName>
    </submittedName>
</protein>
<organism evidence="2 3">
    <name type="scientific">Marmota monax</name>
    <name type="common">Woodchuck</name>
    <dbReference type="NCBI Taxonomy" id="9995"/>
    <lineage>
        <taxon>Eukaryota</taxon>
        <taxon>Metazoa</taxon>
        <taxon>Chordata</taxon>
        <taxon>Craniata</taxon>
        <taxon>Vertebrata</taxon>
        <taxon>Euteleostomi</taxon>
        <taxon>Mammalia</taxon>
        <taxon>Eutheria</taxon>
        <taxon>Euarchontoglires</taxon>
        <taxon>Glires</taxon>
        <taxon>Rodentia</taxon>
        <taxon>Sciuromorpha</taxon>
        <taxon>Sciuridae</taxon>
        <taxon>Xerinae</taxon>
        <taxon>Marmotini</taxon>
        <taxon>Marmota</taxon>
    </lineage>
</organism>